<evidence type="ECO:0000256" key="4">
    <source>
        <dbReference type="SAM" id="Phobius"/>
    </source>
</evidence>
<evidence type="ECO:0000259" key="6">
    <source>
        <dbReference type="PROSITE" id="PS50885"/>
    </source>
</evidence>
<dbReference type="SMART" id="SM00283">
    <property type="entry name" value="MA"/>
    <property type="match status" value="1"/>
</dbReference>
<name>A0A162NDB2_9CLOT</name>
<keyword evidence="4" id="KW-0812">Transmembrane</keyword>
<dbReference type="Proteomes" id="UP000077407">
    <property type="component" value="Unassembled WGS sequence"/>
</dbReference>
<dbReference type="GO" id="GO:0007165">
    <property type="term" value="P:signal transduction"/>
    <property type="evidence" value="ECO:0007669"/>
    <property type="project" value="UniProtKB-KW"/>
</dbReference>
<dbReference type="InterPro" id="IPR003660">
    <property type="entry name" value="HAMP_dom"/>
</dbReference>
<keyword evidence="1" id="KW-0145">Chemotaxis</keyword>
<dbReference type="RefSeq" id="WP_063553843.1">
    <property type="nucleotide sequence ID" value="NZ_LITT01000002.1"/>
</dbReference>
<dbReference type="Gene3D" id="1.10.287.950">
    <property type="entry name" value="Methyl-accepting chemotaxis protein"/>
    <property type="match status" value="1"/>
</dbReference>
<evidence type="ECO:0000313" key="7">
    <source>
        <dbReference type="EMBL" id="OAA92099.1"/>
    </source>
</evidence>
<gene>
    <name evidence="7" type="primary">trg</name>
    <name evidence="7" type="ORF">WY13_00186</name>
</gene>
<dbReference type="EMBL" id="LITT01000002">
    <property type="protein sequence ID" value="OAA92099.1"/>
    <property type="molecule type" value="Genomic_DNA"/>
</dbReference>
<keyword evidence="4" id="KW-1133">Transmembrane helix</keyword>
<evidence type="ECO:0000313" key="8">
    <source>
        <dbReference type="Proteomes" id="UP000077407"/>
    </source>
</evidence>
<dbReference type="InterPro" id="IPR051310">
    <property type="entry name" value="MCP_chemotaxis"/>
</dbReference>
<dbReference type="SUPFAM" id="SSF58104">
    <property type="entry name" value="Methyl-accepting chemotaxis protein (MCP) signaling domain"/>
    <property type="match status" value="1"/>
</dbReference>
<dbReference type="Pfam" id="PF00672">
    <property type="entry name" value="HAMP"/>
    <property type="match status" value="1"/>
</dbReference>
<proteinExistence type="inferred from homology"/>
<dbReference type="PROSITE" id="PS50885">
    <property type="entry name" value="HAMP"/>
    <property type="match status" value="1"/>
</dbReference>
<accession>A0A162NDB2</accession>
<dbReference type="CDD" id="cd11386">
    <property type="entry name" value="MCP_signal"/>
    <property type="match status" value="1"/>
</dbReference>
<feature type="domain" description="HAMP" evidence="6">
    <location>
        <begin position="213"/>
        <end position="265"/>
    </location>
</feature>
<dbReference type="GO" id="GO:0005886">
    <property type="term" value="C:plasma membrane"/>
    <property type="evidence" value="ECO:0007669"/>
    <property type="project" value="TreeGrafter"/>
</dbReference>
<dbReference type="AlphaFoldDB" id="A0A162NDB2"/>
<keyword evidence="4" id="KW-0472">Membrane</keyword>
<dbReference type="PROSITE" id="PS50111">
    <property type="entry name" value="CHEMOTAXIS_TRANSDUC_2"/>
    <property type="match status" value="1"/>
</dbReference>
<feature type="transmembrane region" description="Helical" evidence="4">
    <location>
        <begin position="12"/>
        <end position="32"/>
    </location>
</feature>
<sequence length="555" mass="59707">MKLFNNLKISIRLFIGFTLIIAIACIIGIFGLTSINKINNLDTQLYENRAVPLGKLTEITLSSGDIRSNLKDVILEDSQSDINQSINKVNSFSSNFDRQLDEFSKSILTDSGKEAVEKLKSSKEKYMEIANEIMEMSKNGNNKSEINLLNSKLATAQNDVANSLKVIISLEENSAKSFSESNDKTASASGKLIIIFIIIGIAAAALLGTIISLSIIRPIKELMASANKIASGDLNVHINTSGKDEVGILSKSFKKMSDSLNEVITNIEAAANQVAAGAKQVSDSGIALSEGSTEQASSVEELTASVEEISSQIKLNADNAGKANKLTEHVKVNAVKGNSHMKEMLKSMDDINAASGNISKVIKAIDDIAFQTNILALNAAVEAARAGKYGKGFAVVAEEVRNLAAKSRDAAKETTALIEDSIKKVDTGTKIANETAEALGEIVEGVAKVADFVESIAEASNEQATGAEQINSGIMEVSQVIQENSATSEESASASEELSSQADIMLEQVKKFKIRRINSSYDKMENINPEVFNMLKDMKSKKKYHGKIDLGDEEY</sequence>
<dbReference type="PROSITE" id="PS51257">
    <property type="entry name" value="PROKAR_LIPOPROTEIN"/>
    <property type="match status" value="1"/>
</dbReference>
<dbReference type="PRINTS" id="PR00260">
    <property type="entry name" value="CHEMTRNSDUCR"/>
</dbReference>
<dbReference type="PANTHER" id="PTHR43531">
    <property type="entry name" value="PROTEIN ICFG"/>
    <property type="match status" value="1"/>
</dbReference>
<dbReference type="PATRIC" id="fig|1538.10.peg.669"/>
<dbReference type="Pfam" id="PF00015">
    <property type="entry name" value="MCPsignal"/>
    <property type="match status" value="1"/>
</dbReference>
<evidence type="ECO:0000256" key="1">
    <source>
        <dbReference type="ARBA" id="ARBA00022500"/>
    </source>
</evidence>
<dbReference type="GO" id="GO:0006935">
    <property type="term" value="P:chemotaxis"/>
    <property type="evidence" value="ECO:0007669"/>
    <property type="project" value="UniProtKB-KW"/>
</dbReference>
<dbReference type="PANTHER" id="PTHR43531:SF11">
    <property type="entry name" value="METHYL-ACCEPTING CHEMOTAXIS PROTEIN 3"/>
    <property type="match status" value="1"/>
</dbReference>
<protein>
    <submittedName>
        <fullName evidence="7">Methyl-accepting chemotaxis protein III</fullName>
    </submittedName>
</protein>
<dbReference type="FunFam" id="1.10.287.950:FF:000001">
    <property type="entry name" value="Methyl-accepting chemotaxis sensory transducer"/>
    <property type="match status" value="1"/>
</dbReference>
<dbReference type="GO" id="GO:0004888">
    <property type="term" value="F:transmembrane signaling receptor activity"/>
    <property type="evidence" value="ECO:0007669"/>
    <property type="project" value="InterPro"/>
</dbReference>
<feature type="transmembrane region" description="Helical" evidence="4">
    <location>
        <begin position="192"/>
        <end position="216"/>
    </location>
</feature>
<organism evidence="7 8">
    <name type="scientific">Clostridium ljungdahlii</name>
    <dbReference type="NCBI Taxonomy" id="1538"/>
    <lineage>
        <taxon>Bacteria</taxon>
        <taxon>Bacillati</taxon>
        <taxon>Bacillota</taxon>
        <taxon>Clostridia</taxon>
        <taxon>Eubacteriales</taxon>
        <taxon>Clostridiaceae</taxon>
        <taxon>Clostridium</taxon>
    </lineage>
</organism>
<dbReference type="SMART" id="SM00304">
    <property type="entry name" value="HAMP"/>
    <property type="match status" value="1"/>
</dbReference>
<feature type="domain" description="Methyl-accepting transducer" evidence="5">
    <location>
        <begin position="270"/>
        <end position="499"/>
    </location>
</feature>
<dbReference type="InterPro" id="IPR004089">
    <property type="entry name" value="MCPsignal_dom"/>
</dbReference>
<dbReference type="CDD" id="cd06225">
    <property type="entry name" value="HAMP"/>
    <property type="match status" value="1"/>
</dbReference>
<dbReference type="OrthoDB" id="9814363at2"/>
<evidence type="ECO:0000256" key="3">
    <source>
        <dbReference type="PROSITE-ProRule" id="PRU00284"/>
    </source>
</evidence>
<keyword evidence="3" id="KW-0807">Transducer</keyword>
<evidence type="ECO:0000256" key="2">
    <source>
        <dbReference type="ARBA" id="ARBA00029447"/>
    </source>
</evidence>
<dbReference type="InterPro" id="IPR004090">
    <property type="entry name" value="Chemotax_Me-accpt_rcpt"/>
</dbReference>
<dbReference type="InterPro" id="IPR024478">
    <property type="entry name" value="HlyB_4HB_MCP"/>
</dbReference>
<reference evidence="7 8" key="1">
    <citation type="journal article" date="2015" name="Biotechnol. Bioeng.">
        <title>Genome sequence and phenotypic characterization of Caulobacter segnis.</title>
        <authorList>
            <person name="Patel S."/>
            <person name="Fletcher B."/>
            <person name="Scott D.C."/>
            <person name="Ely B."/>
        </authorList>
    </citation>
    <scope>NUCLEOTIDE SEQUENCE [LARGE SCALE GENOMIC DNA]</scope>
    <source>
        <strain evidence="7 8">ERI-2</strain>
    </source>
</reference>
<dbReference type="Gene3D" id="6.10.340.10">
    <property type="match status" value="1"/>
</dbReference>
<evidence type="ECO:0000259" key="5">
    <source>
        <dbReference type="PROSITE" id="PS50111"/>
    </source>
</evidence>
<comment type="caution">
    <text evidence="7">The sequence shown here is derived from an EMBL/GenBank/DDBJ whole genome shotgun (WGS) entry which is preliminary data.</text>
</comment>
<dbReference type="Pfam" id="PF12729">
    <property type="entry name" value="4HB_MCP_1"/>
    <property type="match status" value="1"/>
</dbReference>
<comment type="similarity">
    <text evidence="2">Belongs to the methyl-accepting chemotaxis (MCP) protein family.</text>
</comment>